<organism evidence="3">
    <name type="scientific">Ajellomyces dermatitidis (strain ATCC 18188 / CBS 674.68)</name>
    <name type="common">Blastomyces dermatitidis</name>
    <dbReference type="NCBI Taxonomy" id="653446"/>
    <lineage>
        <taxon>Eukaryota</taxon>
        <taxon>Fungi</taxon>
        <taxon>Dikarya</taxon>
        <taxon>Ascomycota</taxon>
        <taxon>Pezizomycotina</taxon>
        <taxon>Eurotiomycetes</taxon>
        <taxon>Eurotiomycetidae</taxon>
        <taxon>Onygenales</taxon>
        <taxon>Ajellomycetaceae</taxon>
        <taxon>Blastomyces</taxon>
    </lineage>
</organism>
<dbReference type="EMBL" id="GG749431">
    <property type="protein sequence ID" value="KMW67717.1"/>
    <property type="molecule type" value="Genomic_DNA"/>
</dbReference>
<proteinExistence type="predicted"/>
<dbReference type="AlphaFoldDB" id="A0A0J9ENV9"/>
<sequence>MTLASAVALELYFLLMRPSTMDTPTAGPGRYGGGSGPPHVGADYAARMSDQGANRA</sequence>
<evidence type="ECO:0000313" key="3">
    <source>
        <dbReference type="EMBL" id="KMW67717.1"/>
    </source>
</evidence>
<accession>A0A0J9ENV9</accession>
<feature type="chain" id="PRO_5005318451" evidence="2">
    <location>
        <begin position="23"/>
        <end position="56"/>
    </location>
</feature>
<evidence type="ECO:0000256" key="1">
    <source>
        <dbReference type="SAM" id="MobiDB-lite"/>
    </source>
</evidence>
<evidence type="ECO:0000256" key="2">
    <source>
        <dbReference type="SAM" id="SignalP"/>
    </source>
</evidence>
<keyword evidence="2" id="KW-0732">Signal</keyword>
<dbReference type="Proteomes" id="UP000007802">
    <property type="component" value="Unassembled WGS sequence"/>
</dbReference>
<feature type="signal peptide" evidence="2">
    <location>
        <begin position="1"/>
        <end position="22"/>
    </location>
</feature>
<name>A0A0J9ENV9_AJEDA</name>
<reference evidence="3" key="1">
    <citation type="submission" date="2010-03" db="EMBL/GenBank/DDBJ databases">
        <title>Annotation of Blastomyces dermatitidis strain ATCC 18188.</title>
        <authorList>
            <consortium name="The Broad Institute Genome Sequencing Platform"/>
            <consortium name="Broad Institute Genome Sequencing Center for Infectious Disease."/>
            <person name="Cuomo C."/>
            <person name="Klein B."/>
            <person name="Sullivan T."/>
            <person name="Heitman J."/>
            <person name="Young S."/>
            <person name="Zeng Q."/>
            <person name="Gargeya S."/>
            <person name="Alvarado L."/>
            <person name="Berlin A.M."/>
            <person name="Chapman S.B."/>
            <person name="Chen Z."/>
            <person name="Freedman E."/>
            <person name="Gellesch M."/>
            <person name="Goldberg J."/>
            <person name="Griggs A."/>
            <person name="Gujja S."/>
            <person name="Heilman E."/>
            <person name="Heiman D."/>
            <person name="Howarth C."/>
            <person name="Mehta T."/>
            <person name="Neiman D."/>
            <person name="Pearson M."/>
            <person name="Roberts A."/>
            <person name="Saif S."/>
            <person name="Shea T."/>
            <person name="Shenoy N."/>
            <person name="Sisk P."/>
            <person name="Stolte C."/>
            <person name="Sykes S."/>
            <person name="White J."/>
            <person name="Yandava C."/>
            <person name="Haas B."/>
            <person name="Nusbaum C."/>
            <person name="Birren B."/>
        </authorList>
    </citation>
    <scope>NUCLEOTIDE SEQUENCE</scope>
    <source>
        <strain evidence="3">ATCC 18188</strain>
    </source>
</reference>
<feature type="region of interest" description="Disordered" evidence="1">
    <location>
        <begin position="23"/>
        <end position="56"/>
    </location>
</feature>
<protein>
    <submittedName>
        <fullName evidence="3">Uncharacterized protein</fullName>
    </submittedName>
</protein>
<gene>
    <name evidence="3" type="ORF">BDDG_12271</name>
</gene>